<proteinExistence type="predicted"/>
<feature type="domain" description="SWIM-type" evidence="3">
    <location>
        <begin position="1009"/>
        <end position="1055"/>
    </location>
</feature>
<keyword evidence="1" id="KW-0863">Zinc-finger</keyword>
<dbReference type="InParanoid" id="A0A6P8Y9G0"/>
<evidence type="ECO:0000313" key="5">
    <source>
        <dbReference type="RefSeq" id="XP_034232771.1"/>
    </source>
</evidence>
<dbReference type="PANTHER" id="PTHR31569:SF4">
    <property type="entry name" value="SWIM-TYPE DOMAIN-CONTAINING PROTEIN"/>
    <property type="match status" value="1"/>
</dbReference>
<keyword evidence="1" id="KW-0479">Metal-binding</keyword>
<evidence type="ECO:0000256" key="1">
    <source>
        <dbReference type="PROSITE-ProRule" id="PRU00325"/>
    </source>
</evidence>
<reference evidence="5" key="1">
    <citation type="submission" date="2025-08" db="UniProtKB">
        <authorList>
            <consortium name="RefSeq"/>
        </authorList>
    </citation>
    <scope>IDENTIFICATION</scope>
    <source>
        <tissue evidence="5">Total insect</tissue>
    </source>
</reference>
<organism evidence="5">
    <name type="scientific">Thrips palmi</name>
    <name type="common">Melon thrips</name>
    <dbReference type="NCBI Taxonomy" id="161013"/>
    <lineage>
        <taxon>Eukaryota</taxon>
        <taxon>Metazoa</taxon>
        <taxon>Ecdysozoa</taxon>
        <taxon>Arthropoda</taxon>
        <taxon>Hexapoda</taxon>
        <taxon>Insecta</taxon>
        <taxon>Pterygota</taxon>
        <taxon>Neoptera</taxon>
        <taxon>Paraneoptera</taxon>
        <taxon>Thysanoptera</taxon>
        <taxon>Terebrantia</taxon>
        <taxon>Thripoidea</taxon>
        <taxon>Thripidae</taxon>
        <taxon>Thrips</taxon>
    </lineage>
</organism>
<evidence type="ECO:0000256" key="2">
    <source>
        <dbReference type="SAM" id="MobiDB-lite"/>
    </source>
</evidence>
<feature type="compositionally biased region" description="Low complexity" evidence="2">
    <location>
        <begin position="902"/>
        <end position="914"/>
    </location>
</feature>
<dbReference type="RefSeq" id="XP_034232771.1">
    <property type="nucleotide sequence ID" value="XM_034376880.1"/>
</dbReference>
<dbReference type="Pfam" id="PF04434">
    <property type="entry name" value="SWIM"/>
    <property type="match status" value="1"/>
</dbReference>
<keyword evidence="1" id="KW-0862">Zinc</keyword>
<dbReference type="GO" id="GO:0008270">
    <property type="term" value="F:zinc ion binding"/>
    <property type="evidence" value="ECO:0007669"/>
    <property type="project" value="UniProtKB-KW"/>
</dbReference>
<sequence>MTETEKQKPLLYVGQEFTNYDDFEKLLWEFQFRHHTVFTVGMSKKIEQMNKIRAARGVTPQPPELKYAYLTLRCKRGGPTRIGTGTGARCLQSTWKAGCPAKIRLTARKNVLVLTEICTVHENHSCDKAEFDLMPEVRQYRLDKLASGDQPVDLELLLKTKVKPSVIRNLLRDRGSGFIHPRDLANMRARLKKKSTGGKSEEERLIDALEKLKESDPLASIYVVKDPDSGELANLFIQTGAMKQNMINYGRLILFDHTYKINKNRMPVAVIMVMDGNGDGQVAGVAFLANEKKENVKNTISAFIESTGESTVKEIKTAVIDKDMSELGALRELLPHVNVQLCDFHVSNVFKTEVKKRCDKGAVDEVLAILKKLRFAKDDIEFSEFYKELQGAASSEFLDYFNTNWLEFPAAWSFRDKKSSINLGNTTNNRLENFNGKMKLILDMNNTLAESVEGLLGIVQSKEEDSYFKSKFESVKTYYLTNSKNPNHSEVISSLTNFAAKLVIFELNSDADVEEAEEYATTELSCDCTFFSSYGLPCRHIFFIRKENNSPLFDSSNVHNMWKKGVTSSNNHVPELGGFTVRVDKKIEPKNPAEKYSKAMVVAKSLCDLMSQCGSQDYAEKFSFLQSLFKLWAEGGEAILLQKVKNNQVPSLNGEVLTLDIPAELDEVSNTRAITEGDTIIQSAILDNPEQILIDQEEHTDTSSQVTHEEKSLVCCSCGNDTSGAHKCIKCGKTVHVLSMCSEPAPGSQEKYGQPRICKQCSVKEGSSCVGDIMITTPPFHRTVLKKLCHCLKPVARLVAGPNARRPGMHYFKCRERSRRPFDLTVGCNFWLPAPNPGPNDFDFGASNQIDVTSQIDNMIQIDEAASTPLENLNNNADNDDGNEKNTSLNLLVQEIERSETQESPSSAQEQSESIRSQLKDLKLPVNVKPRGRPKNVGKTNTNIWLGGSKGRSSKSKAATSRGRIMTVEERRKAGVDGRIERGKSIPDSDVRKEGSVFYVRSQTNAMEYTVQSSQSPSICECDTSVKDCPHRYSCNCEDRIKPCKHIYKVHNLVQSSMSYNSSATGAVLYKIEGSDLKPTEKATQLWLRDAAYRMQGDGS</sequence>
<dbReference type="Pfam" id="PF21599">
    <property type="entry name" value="ZSWIM3_N"/>
    <property type="match status" value="1"/>
</dbReference>
<dbReference type="OrthoDB" id="123417at2759"/>
<feature type="domain" description="SWIM-type" evidence="3">
    <location>
        <begin position="511"/>
        <end position="549"/>
    </location>
</feature>
<dbReference type="InterPro" id="IPR052579">
    <property type="entry name" value="Zinc_finger_SWIM"/>
</dbReference>
<dbReference type="Pfam" id="PF23663">
    <property type="entry name" value="Znf_SCAND3"/>
    <property type="match status" value="1"/>
</dbReference>
<dbReference type="InterPro" id="IPR007527">
    <property type="entry name" value="Znf_SWIM"/>
</dbReference>
<dbReference type="InterPro" id="IPR048325">
    <property type="entry name" value="ZSWIM3_N"/>
</dbReference>
<dbReference type="InterPro" id="IPR048324">
    <property type="entry name" value="ZSWIM1-3_RNaseH-like"/>
</dbReference>
<accession>A0A6P8Y9G0</accession>
<dbReference type="Pfam" id="PF21056">
    <property type="entry name" value="ZSWIM1-3_RNaseH-like"/>
    <property type="match status" value="1"/>
</dbReference>
<dbReference type="AlphaFoldDB" id="A0A6P8Y9G0"/>
<keyword evidence="4" id="KW-1185">Reference proteome</keyword>
<protein>
    <submittedName>
        <fullName evidence="5">Uncharacterized protein LOC117640401</fullName>
    </submittedName>
</protein>
<dbReference type="InterPro" id="IPR057560">
    <property type="entry name" value="Znf_SCAND3"/>
</dbReference>
<feature type="region of interest" description="Disordered" evidence="2">
    <location>
        <begin position="897"/>
        <end position="964"/>
    </location>
</feature>
<evidence type="ECO:0000259" key="3">
    <source>
        <dbReference type="PROSITE" id="PS50966"/>
    </source>
</evidence>
<dbReference type="Proteomes" id="UP000515158">
    <property type="component" value="Unplaced"/>
</dbReference>
<evidence type="ECO:0000313" key="4">
    <source>
        <dbReference type="Proteomes" id="UP000515158"/>
    </source>
</evidence>
<name>A0A6P8Y9G0_THRPL</name>
<dbReference type="GeneID" id="117640401"/>
<dbReference type="PROSITE" id="PS50966">
    <property type="entry name" value="ZF_SWIM"/>
    <property type="match status" value="2"/>
</dbReference>
<dbReference type="KEGG" id="tpal:117640401"/>
<gene>
    <name evidence="5" type="primary">LOC117640401</name>
</gene>
<dbReference type="PANTHER" id="PTHR31569">
    <property type="entry name" value="SWIM-TYPE DOMAIN-CONTAINING PROTEIN"/>
    <property type="match status" value="1"/>
</dbReference>